<dbReference type="EMBL" id="JADCNL010000001">
    <property type="protein sequence ID" value="KAG0497070.1"/>
    <property type="molecule type" value="Genomic_DNA"/>
</dbReference>
<proteinExistence type="predicted"/>
<keyword evidence="3" id="KW-1185">Reference proteome</keyword>
<gene>
    <name evidence="2" type="ORF">HPP92_001761</name>
</gene>
<evidence type="ECO:0000256" key="1">
    <source>
        <dbReference type="SAM" id="Phobius"/>
    </source>
</evidence>
<feature type="transmembrane region" description="Helical" evidence="1">
    <location>
        <begin position="203"/>
        <end position="225"/>
    </location>
</feature>
<protein>
    <submittedName>
        <fullName evidence="2">Uncharacterized protein</fullName>
    </submittedName>
</protein>
<dbReference type="AlphaFoldDB" id="A0A835RYL8"/>
<name>A0A835RYL8_VANPL</name>
<keyword evidence="1" id="KW-0472">Membrane</keyword>
<comment type="caution">
    <text evidence="2">The sequence shown here is derived from an EMBL/GenBank/DDBJ whole genome shotgun (WGS) entry which is preliminary data.</text>
</comment>
<keyword evidence="1" id="KW-0812">Transmembrane</keyword>
<feature type="transmembrane region" description="Helical" evidence="1">
    <location>
        <begin position="108"/>
        <end position="135"/>
    </location>
</feature>
<reference evidence="2 3" key="1">
    <citation type="journal article" date="2020" name="Nat. Food">
        <title>A phased Vanilla planifolia genome enables genetic improvement of flavour and production.</title>
        <authorList>
            <person name="Hasing T."/>
            <person name="Tang H."/>
            <person name="Brym M."/>
            <person name="Khazi F."/>
            <person name="Huang T."/>
            <person name="Chambers A.H."/>
        </authorList>
    </citation>
    <scope>NUCLEOTIDE SEQUENCE [LARGE SCALE GENOMIC DNA]</scope>
    <source>
        <tissue evidence="2">Leaf</tissue>
    </source>
</reference>
<evidence type="ECO:0000313" key="3">
    <source>
        <dbReference type="Proteomes" id="UP000636800"/>
    </source>
</evidence>
<organism evidence="2 3">
    <name type="scientific">Vanilla planifolia</name>
    <name type="common">Vanilla</name>
    <dbReference type="NCBI Taxonomy" id="51239"/>
    <lineage>
        <taxon>Eukaryota</taxon>
        <taxon>Viridiplantae</taxon>
        <taxon>Streptophyta</taxon>
        <taxon>Embryophyta</taxon>
        <taxon>Tracheophyta</taxon>
        <taxon>Spermatophyta</taxon>
        <taxon>Magnoliopsida</taxon>
        <taxon>Liliopsida</taxon>
        <taxon>Asparagales</taxon>
        <taxon>Orchidaceae</taxon>
        <taxon>Vanilloideae</taxon>
        <taxon>Vanilleae</taxon>
        <taxon>Vanilla</taxon>
    </lineage>
</organism>
<dbReference type="OrthoDB" id="428577at2759"/>
<keyword evidence="1" id="KW-1133">Transmembrane helix</keyword>
<accession>A0A835RYL8</accession>
<dbReference type="Proteomes" id="UP000636800">
    <property type="component" value="Chromosome 1"/>
</dbReference>
<evidence type="ECO:0000313" key="2">
    <source>
        <dbReference type="EMBL" id="KAG0497070.1"/>
    </source>
</evidence>
<feature type="transmembrane region" description="Helical" evidence="1">
    <location>
        <begin position="41"/>
        <end position="66"/>
    </location>
</feature>
<sequence length="255" mass="28224">MYYNYRSGGGIPTYTAVTVTSSSIGNSNQQYSTVTNPAVPAYLGAASVLICFTSAFLSLALAFFVIPRQVTPWTANEAGRASNQLDSSDYDSSKGHQRNLSNWDVITCFYGSGMAFLAIITPSLPCFFGISALFARSLMAISEEFCQRDAAGVQRSLHGYKASSSLHSPRLCFPGKTLARGRKKLRVFLPLIHLTLDSESSSASFLVEISFSSWLILFEAFVIYVDERGVGYNYQDWDFCCMPLKIRQTHLQAWE</sequence>